<dbReference type="PANTHER" id="PTHR30046:SF0">
    <property type="entry name" value="FLAGELLAR M-RING PROTEIN"/>
    <property type="match status" value="1"/>
</dbReference>
<feature type="transmembrane region" description="Helical" evidence="10">
    <location>
        <begin position="436"/>
        <end position="458"/>
    </location>
</feature>
<sequence length="559" mass="62158">MAIGDYIKSITEPFKALPKWQKFVVFGFATAAFVGLIFVALMGSKVDYAVLFSNLEPADAGQIVKVLQSKGVPYKLEKDGTTILVPKDKVYSLRLELAGQGLPKGGGVGFEIFDKTNIGMTQFLEHVNYVRALQGELARTIRQLEPIDDARVLLVLPKKSVFLEEQKPPKATVVVKLKPGVDLKPAQVRAIIHLVASAVEGLKPENVTVVDTAGRDLTEMVASKEGFEKAVSDRLDYQRKLEKYYEKKILSMLEQTLGPGKAVAKVTVELDYSKIERLKEVFDPESVVRSEQTVEESAKGKVPGVGGVPGVQSNLGPAQEIMSKQGVDYQRRKVTRNYEISKTTEKVSIPPGVIKRITASVTVDGHYEKVKQGKEEKEVYKPLSQQELDAIKKLVMAAVGYNRKRGDIVEVVNLRFRNDTLKKEAEELKKMEQREFLLALIKYVAFFVFVILFLLFVVRPLVRYIVEGGESGKAEMPGVQGTEGAAVSAAEAARAYKVAQEETVQPEEIARELIGEEIFENLKSEKLKTKAMLEKVRDWSLKHPDAAAKLIESWVEGEF</sequence>
<dbReference type="STRING" id="1298851.TST_0629"/>
<dbReference type="InterPro" id="IPR000067">
    <property type="entry name" value="FlgMring_FliF"/>
</dbReference>
<name>A0A0S3QSX4_THET7</name>
<evidence type="ECO:0000313" key="13">
    <source>
        <dbReference type="EMBL" id="BAT71435.1"/>
    </source>
</evidence>
<dbReference type="InterPro" id="IPR013556">
    <property type="entry name" value="Flag_M-ring_C"/>
</dbReference>
<evidence type="ECO:0000256" key="1">
    <source>
        <dbReference type="ARBA" id="ARBA00004117"/>
    </source>
</evidence>
<dbReference type="Pfam" id="PF08345">
    <property type="entry name" value="YscJ_FliF_C"/>
    <property type="match status" value="1"/>
</dbReference>
<evidence type="ECO:0000256" key="4">
    <source>
        <dbReference type="ARBA" id="ARBA00022475"/>
    </source>
</evidence>
<dbReference type="InterPro" id="IPR045851">
    <property type="entry name" value="AMP-bd_C_sf"/>
</dbReference>
<keyword evidence="7 10" id="KW-0472">Membrane</keyword>
<proteinExistence type="inferred from homology"/>
<feature type="domain" description="Flagellar M-ring N-terminal" evidence="11">
    <location>
        <begin position="45"/>
        <end position="218"/>
    </location>
</feature>
<dbReference type="Pfam" id="PF01514">
    <property type="entry name" value="YscJ_FliF"/>
    <property type="match status" value="1"/>
</dbReference>
<reference evidence="14" key="1">
    <citation type="journal article" date="2018" name="Science">
        <title>A primordial and reversible TCA cycle in a facultatively chemolithoautotrophic thermophile.</title>
        <authorList>
            <person name="Nunoura T."/>
            <person name="Chikaraishi Y."/>
            <person name="Izaki R."/>
            <person name="Suwa T."/>
            <person name="Sato T."/>
            <person name="Harada T."/>
            <person name="Mori K."/>
            <person name="Kato Y."/>
            <person name="Miyazaki M."/>
            <person name="Shimamura S."/>
            <person name="Yanagawa K."/>
            <person name="Shuto A."/>
            <person name="Ohkouchi N."/>
            <person name="Fujita N."/>
            <person name="Takaki Y."/>
            <person name="Atomi H."/>
            <person name="Takai K."/>
        </authorList>
    </citation>
    <scope>NUCLEOTIDE SEQUENCE [LARGE SCALE GENOMIC DNA]</scope>
    <source>
        <strain evidence="14">DSM 17441 / JCM 13301 / NBRC 103674 / ABI70S6</strain>
    </source>
</reference>
<feature type="domain" description="Flagellar M-ring C-terminal" evidence="12">
    <location>
        <begin position="253"/>
        <end position="416"/>
    </location>
</feature>
<keyword evidence="5 10" id="KW-0812">Transmembrane</keyword>
<dbReference type="PANTHER" id="PTHR30046">
    <property type="entry name" value="FLAGELLAR M-RING PROTEIN"/>
    <property type="match status" value="1"/>
</dbReference>
<keyword evidence="14" id="KW-1185">Reference proteome</keyword>
<dbReference type="Proteomes" id="UP000063234">
    <property type="component" value="Chromosome"/>
</dbReference>
<evidence type="ECO:0000256" key="10">
    <source>
        <dbReference type="SAM" id="Phobius"/>
    </source>
</evidence>
<dbReference type="OrthoDB" id="9807026at2"/>
<dbReference type="GO" id="GO:0009431">
    <property type="term" value="C:bacterial-type flagellum basal body, MS ring"/>
    <property type="evidence" value="ECO:0007669"/>
    <property type="project" value="InterPro"/>
</dbReference>
<comment type="subcellular location">
    <subcellularLocation>
        <location evidence="1 9">Bacterial flagellum basal body</location>
    </subcellularLocation>
    <subcellularLocation>
        <location evidence="2">Cell membrane</location>
        <topology evidence="2">Multi-pass membrane protein</topology>
    </subcellularLocation>
</comment>
<dbReference type="EMBL" id="AP013035">
    <property type="protein sequence ID" value="BAT71435.1"/>
    <property type="molecule type" value="Genomic_DNA"/>
</dbReference>
<dbReference type="NCBIfam" id="TIGR00206">
    <property type="entry name" value="fliF"/>
    <property type="match status" value="1"/>
</dbReference>
<evidence type="ECO:0000256" key="2">
    <source>
        <dbReference type="ARBA" id="ARBA00004651"/>
    </source>
</evidence>
<dbReference type="PATRIC" id="fig|1298851.3.peg.655"/>
<accession>A0A0S3QSX4</accession>
<dbReference type="GO" id="GO:0003774">
    <property type="term" value="F:cytoskeletal motor activity"/>
    <property type="evidence" value="ECO:0007669"/>
    <property type="project" value="InterPro"/>
</dbReference>
<dbReference type="PRINTS" id="PR01009">
    <property type="entry name" value="FLGMRINGFLIF"/>
</dbReference>
<organism evidence="13 14">
    <name type="scientific">Thermosulfidibacter takaii (strain DSM 17441 / JCM 13301 / NBRC 103674 / ABI70S6)</name>
    <dbReference type="NCBI Taxonomy" id="1298851"/>
    <lineage>
        <taxon>Bacteria</taxon>
        <taxon>Pseudomonadati</taxon>
        <taxon>Thermosulfidibacterota</taxon>
        <taxon>Thermosulfidibacteria</taxon>
        <taxon>Thermosulfidibacterales</taxon>
        <taxon>Thermosulfidibacteraceae</taxon>
    </lineage>
</organism>
<dbReference type="PIRSF" id="PIRSF004862">
    <property type="entry name" value="FliF"/>
    <property type="match status" value="1"/>
</dbReference>
<evidence type="ECO:0000259" key="11">
    <source>
        <dbReference type="Pfam" id="PF01514"/>
    </source>
</evidence>
<evidence type="ECO:0000256" key="7">
    <source>
        <dbReference type="ARBA" id="ARBA00023136"/>
    </source>
</evidence>
<dbReference type="GO" id="GO:0005886">
    <property type="term" value="C:plasma membrane"/>
    <property type="evidence" value="ECO:0007669"/>
    <property type="project" value="UniProtKB-SubCell"/>
</dbReference>
<comment type="similarity">
    <text evidence="3 9">Belongs to the FliF family.</text>
</comment>
<dbReference type="InterPro" id="IPR043427">
    <property type="entry name" value="YscJ/FliF"/>
</dbReference>
<dbReference type="KEGG" id="ttk:TST_0629"/>
<evidence type="ECO:0000256" key="6">
    <source>
        <dbReference type="ARBA" id="ARBA00022989"/>
    </source>
</evidence>
<dbReference type="RefSeq" id="WP_068549414.1">
    <property type="nucleotide sequence ID" value="NZ_AP013035.1"/>
</dbReference>
<evidence type="ECO:0000256" key="8">
    <source>
        <dbReference type="ARBA" id="ARBA00023143"/>
    </source>
</evidence>
<keyword evidence="13" id="KW-0969">Cilium</keyword>
<dbReference type="AlphaFoldDB" id="A0A0S3QSX4"/>
<feature type="transmembrane region" description="Helical" evidence="10">
    <location>
        <begin position="23"/>
        <end position="43"/>
    </location>
</feature>
<keyword evidence="4" id="KW-1003">Cell membrane</keyword>
<evidence type="ECO:0000256" key="9">
    <source>
        <dbReference type="PIRNR" id="PIRNR004862"/>
    </source>
</evidence>
<gene>
    <name evidence="13" type="primary">fliF</name>
    <name evidence="13" type="ORF">TST_0629</name>
</gene>
<dbReference type="GO" id="GO:0071973">
    <property type="term" value="P:bacterial-type flagellum-dependent cell motility"/>
    <property type="evidence" value="ECO:0007669"/>
    <property type="project" value="InterPro"/>
</dbReference>
<evidence type="ECO:0000256" key="3">
    <source>
        <dbReference type="ARBA" id="ARBA00007971"/>
    </source>
</evidence>
<evidence type="ECO:0000313" key="14">
    <source>
        <dbReference type="Proteomes" id="UP000063234"/>
    </source>
</evidence>
<keyword evidence="6 10" id="KW-1133">Transmembrane helix</keyword>
<keyword evidence="13" id="KW-0966">Cell projection</keyword>
<dbReference type="Gene3D" id="3.30.300.30">
    <property type="match status" value="1"/>
</dbReference>
<keyword evidence="8 9" id="KW-0975">Bacterial flagellum</keyword>
<evidence type="ECO:0000256" key="5">
    <source>
        <dbReference type="ARBA" id="ARBA00022692"/>
    </source>
</evidence>
<evidence type="ECO:0000259" key="12">
    <source>
        <dbReference type="Pfam" id="PF08345"/>
    </source>
</evidence>
<protein>
    <recommendedName>
        <fullName evidence="9">Flagellar M-ring protein</fullName>
    </recommendedName>
</protein>
<dbReference type="InterPro" id="IPR006182">
    <property type="entry name" value="FliF_N_dom"/>
</dbReference>
<keyword evidence="13" id="KW-0282">Flagellum</keyword>
<comment type="function">
    <text evidence="9">The M ring may be actively involved in energy transduction.</text>
</comment>